<proteinExistence type="predicted"/>
<dbReference type="RefSeq" id="WP_184951583.1">
    <property type="nucleotide sequence ID" value="NZ_BOMC01000061.1"/>
</dbReference>
<keyword evidence="1" id="KW-0732">Signal</keyword>
<comment type="caution">
    <text evidence="2">The sequence shown here is derived from an EMBL/GenBank/DDBJ whole genome shotgun (WGS) entry which is preliminary data.</text>
</comment>
<name>A0A7W7CQL0_9ACTN</name>
<evidence type="ECO:0000313" key="2">
    <source>
        <dbReference type="EMBL" id="MBB4692911.1"/>
    </source>
</evidence>
<organism evidence="2 3">
    <name type="scientific">Paractinoplanes abujensis</name>
    <dbReference type="NCBI Taxonomy" id="882441"/>
    <lineage>
        <taxon>Bacteria</taxon>
        <taxon>Bacillati</taxon>
        <taxon>Actinomycetota</taxon>
        <taxon>Actinomycetes</taxon>
        <taxon>Micromonosporales</taxon>
        <taxon>Micromonosporaceae</taxon>
        <taxon>Paractinoplanes</taxon>
    </lineage>
</organism>
<evidence type="ECO:0000313" key="3">
    <source>
        <dbReference type="Proteomes" id="UP000542742"/>
    </source>
</evidence>
<gene>
    <name evidence="2" type="ORF">BKA14_003059</name>
</gene>
<dbReference type="Proteomes" id="UP000542742">
    <property type="component" value="Unassembled WGS sequence"/>
</dbReference>
<accession>A0A7W7CQL0</accession>
<sequence>MRRILLAVVLMLSGLALAAPASAAAPAPTVRLVSSTIVAGGAAVDFRYTVNCGVAAGRFSLYEEVLQEVGERTTGAHGNQFLDCTGRAQDVAVRTWYAFTYAVVPGPATHKLSADFLLPGGNLQTSLEGAVTLRDGAPRNTISAAGVPTLFFYGDSVDTAHNTITLTAVWKCDSSLAKGAGITVAQVVDGRVPLGNAGFEYECTGQWETTRLVFEGQPGALPLRAGAVSVTSQFAWCGNDENGEFSCTDRYLSDTVTVA</sequence>
<feature type="chain" id="PRO_5039432238" description="Secreted protein" evidence="1">
    <location>
        <begin position="19"/>
        <end position="259"/>
    </location>
</feature>
<protein>
    <recommendedName>
        <fullName evidence="4">Secreted protein</fullName>
    </recommendedName>
</protein>
<evidence type="ECO:0000256" key="1">
    <source>
        <dbReference type="SAM" id="SignalP"/>
    </source>
</evidence>
<dbReference type="AlphaFoldDB" id="A0A7W7CQL0"/>
<dbReference type="EMBL" id="JACHMF010000001">
    <property type="protein sequence ID" value="MBB4692911.1"/>
    <property type="molecule type" value="Genomic_DNA"/>
</dbReference>
<keyword evidence="3" id="KW-1185">Reference proteome</keyword>
<feature type="signal peptide" evidence="1">
    <location>
        <begin position="1"/>
        <end position="18"/>
    </location>
</feature>
<reference evidence="2 3" key="1">
    <citation type="submission" date="2020-08" db="EMBL/GenBank/DDBJ databases">
        <title>Sequencing the genomes of 1000 actinobacteria strains.</title>
        <authorList>
            <person name="Klenk H.-P."/>
        </authorList>
    </citation>
    <scope>NUCLEOTIDE SEQUENCE [LARGE SCALE GENOMIC DNA]</scope>
    <source>
        <strain evidence="2 3">DSM 45518</strain>
    </source>
</reference>
<evidence type="ECO:0008006" key="4">
    <source>
        <dbReference type="Google" id="ProtNLM"/>
    </source>
</evidence>